<evidence type="ECO:0000313" key="2">
    <source>
        <dbReference type="Proteomes" id="UP000189545"/>
    </source>
</evidence>
<name>A0A1S6HU98_9GAMM</name>
<evidence type="ECO:0000313" key="1">
    <source>
        <dbReference type="EMBL" id="AQS39071.1"/>
    </source>
</evidence>
<dbReference type="Proteomes" id="UP000189545">
    <property type="component" value="Chromosome"/>
</dbReference>
<sequence>MSLSRVGPIERIIVQDDSGKGVAPTCFIKSQALLDEAAILACMTYVDHYFMDR</sequence>
<dbReference type="AlphaFoldDB" id="A0A1S6HU98"/>
<keyword evidence="2" id="KW-1185">Reference proteome</keyword>
<accession>A0A1S6HU98</accession>
<reference evidence="1 2" key="1">
    <citation type="submission" date="2016-03" db="EMBL/GenBank/DDBJ databases">
        <title>Complete genome sequence of Shewanella psychrophila WP2, a deep sea bacterium isolated from west Pacific sediment.</title>
        <authorList>
            <person name="Xu G."/>
            <person name="Jian H."/>
        </authorList>
    </citation>
    <scope>NUCLEOTIDE SEQUENCE [LARGE SCALE GENOMIC DNA]</scope>
    <source>
        <strain evidence="1 2">WP2</strain>
    </source>
</reference>
<dbReference type="KEGG" id="spsw:Sps_03956"/>
<proteinExistence type="predicted"/>
<organism evidence="1 2">
    <name type="scientific">Shewanella psychrophila</name>
    <dbReference type="NCBI Taxonomy" id="225848"/>
    <lineage>
        <taxon>Bacteria</taxon>
        <taxon>Pseudomonadati</taxon>
        <taxon>Pseudomonadota</taxon>
        <taxon>Gammaproteobacteria</taxon>
        <taxon>Alteromonadales</taxon>
        <taxon>Shewanellaceae</taxon>
        <taxon>Shewanella</taxon>
    </lineage>
</organism>
<dbReference type="EMBL" id="CP014782">
    <property type="protein sequence ID" value="AQS39071.1"/>
    <property type="molecule type" value="Genomic_DNA"/>
</dbReference>
<gene>
    <name evidence="1" type="ORF">Sps_03956</name>
</gene>
<protein>
    <submittedName>
        <fullName evidence="1">Uncharacterized protein</fullName>
    </submittedName>
</protein>